<dbReference type="InterPro" id="IPR036770">
    <property type="entry name" value="Ankyrin_rpt-contain_sf"/>
</dbReference>
<dbReference type="EMBL" id="HG735822">
    <property type="protein sequence ID" value="CDJ36354.1"/>
    <property type="molecule type" value="Genomic_DNA"/>
</dbReference>
<evidence type="ECO:0008006" key="3">
    <source>
        <dbReference type="Google" id="ProtNLM"/>
    </source>
</evidence>
<sequence length="244" mass="25046">MMQAKTPPAPVGTMGSFYQKRPMPLQSFLHGRRPQSSQSPFALASERTAQAAAAATAAAAAAAAAAAIKSVLASGSCSSAAEPNNGVPPLSAEGAHLILAAAVASTEIIEELIRQGAGAAEFAELDGWTAFHQCLQRQLALNYRCRGGPRGTVSDHIHILPWGWTPITREARIAAAATPVAEATPVAAAATPVAAAIPLAAAAPVAAAPAAVTEKLEVCEKAVAFMLRGRRSVNVCERLARWSV</sequence>
<name>U6KEK6_9EIME</name>
<dbReference type="Proteomes" id="UP000030744">
    <property type="component" value="Unassembled WGS sequence"/>
</dbReference>
<dbReference type="GeneID" id="60404339"/>
<reference evidence="1" key="2">
    <citation type="submission" date="2013-10" db="EMBL/GenBank/DDBJ databases">
        <authorList>
            <person name="Aslett M."/>
        </authorList>
    </citation>
    <scope>NUCLEOTIDE SEQUENCE [LARGE SCALE GENOMIC DNA]</scope>
    <source>
        <strain evidence="1">Houghton</strain>
    </source>
</reference>
<gene>
    <name evidence="1" type="ORF">EMH_0080330</name>
</gene>
<dbReference type="RefSeq" id="XP_037878643.1">
    <property type="nucleotide sequence ID" value="XM_038022789.1"/>
</dbReference>
<accession>U6KEK6</accession>
<dbReference type="VEuPathDB" id="ToxoDB:EMH_0080330"/>
<keyword evidence="2" id="KW-1185">Reference proteome</keyword>
<evidence type="ECO:0000313" key="2">
    <source>
        <dbReference type="Proteomes" id="UP000030744"/>
    </source>
</evidence>
<evidence type="ECO:0000313" key="1">
    <source>
        <dbReference type="EMBL" id="CDJ36354.1"/>
    </source>
</evidence>
<protein>
    <recommendedName>
        <fullName evidence="3">Ankyrin repeat-containing protein</fullName>
    </recommendedName>
</protein>
<dbReference type="AlphaFoldDB" id="U6KEK6"/>
<proteinExistence type="predicted"/>
<dbReference type="SUPFAM" id="SSF48403">
    <property type="entry name" value="Ankyrin repeat"/>
    <property type="match status" value="1"/>
</dbReference>
<organism evidence="1 2">
    <name type="scientific">Eimeria mitis</name>
    <dbReference type="NCBI Taxonomy" id="44415"/>
    <lineage>
        <taxon>Eukaryota</taxon>
        <taxon>Sar</taxon>
        <taxon>Alveolata</taxon>
        <taxon>Apicomplexa</taxon>
        <taxon>Conoidasida</taxon>
        <taxon>Coccidia</taxon>
        <taxon>Eucoccidiorida</taxon>
        <taxon>Eimeriorina</taxon>
        <taxon>Eimeriidae</taxon>
        <taxon>Eimeria</taxon>
    </lineage>
</organism>
<reference evidence="1" key="1">
    <citation type="submission" date="2013-10" db="EMBL/GenBank/DDBJ databases">
        <title>Genomic analysis of the causative agents of coccidiosis in chickens.</title>
        <authorList>
            <person name="Reid A.J."/>
            <person name="Blake D."/>
            <person name="Billington K."/>
            <person name="Browne H."/>
            <person name="Dunn M."/>
            <person name="Hung S."/>
            <person name="Kawahara F."/>
            <person name="Miranda-Saavedra D."/>
            <person name="Mourier T."/>
            <person name="Nagra H."/>
            <person name="Otto T.D."/>
            <person name="Rawlings N."/>
            <person name="Sanchez A."/>
            <person name="Sanders M."/>
            <person name="Subramaniam C."/>
            <person name="Tay Y."/>
            <person name="Dear P."/>
            <person name="Doerig C."/>
            <person name="Gruber A."/>
            <person name="Parkinson J."/>
            <person name="Shirley M."/>
            <person name="Wan K.L."/>
            <person name="Berriman M."/>
            <person name="Tomley F."/>
            <person name="Pain A."/>
        </authorList>
    </citation>
    <scope>NUCLEOTIDE SEQUENCE [LARGE SCALE GENOMIC DNA]</scope>
    <source>
        <strain evidence="1">Houghton</strain>
    </source>
</reference>